<dbReference type="Pfam" id="PF25601">
    <property type="entry name" value="AAA_lid_14"/>
    <property type="match status" value="1"/>
</dbReference>
<gene>
    <name evidence="15" type="primary">ntrC</name>
    <name evidence="18" type="ORF">CAL20_12390</name>
</gene>
<dbReference type="Proteomes" id="UP000216885">
    <property type="component" value="Unassembled WGS sequence"/>
</dbReference>
<dbReference type="SUPFAM" id="SSF52172">
    <property type="entry name" value="CheY-like"/>
    <property type="match status" value="1"/>
</dbReference>
<dbReference type="InterPro" id="IPR002197">
    <property type="entry name" value="HTH_Fis"/>
</dbReference>
<dbReference type="CDD" id="cd00009">
    <property type="entry name" value="AAA"/>
    <property type="match status" value="1"/>
</dbReference>
<dbReference type="GO" id="GO:0005524">
    <property type="term" value="F:ATP binding"/>
    <property type="evidence" value="ECO:0007669"/>
    <property type="project" value="UniProtKB-KW"/>
</dbReference>
<dbReference type="InterPro" id="IPR009057">
    <property type="entry name" value="Homeodomain-like_sf"/>
</dbReference>
<dbReference type="GO" id="GO:0000156">
    <property type="term" value="F:phosphorelay response regulator activity"/>
    <property type="evidence" value="ECO:0007669"/>
    <property type="project" value="UniProtKB-UniRule"/>
</dbReference>
<keyword evidence="13 15" id="KW-0535">Nitrogen fixation</keyword>
<keyword evidence="12 15" id="KW-0804">Transcription</keyword>
<dbReference type="SMART" id="SM00382">
    <property type="entry name" value="AAA"/>
    <property type="match status" value="1"/>
</dbReference>
<evidence type="ECO:0000256" key="5">
    <source>
        <dbReference type="ARBA" id="ARBA00022553"/>
    </source>
</evidence>
<dbReference type="CDD" id="cd19919">
    <property type="entry name" value="REC_NtrC"/>
    <property type="match status" value="1"/>
</dbReference>
<proteinExistence type="predicted"/>
<comment type="function">
    <text evidence="15">Member of the two-component regulatory system NtrB/NtrC, which controls expression of the nitrogen-regulated (ntr) genes in response to nitrogen limitation. Phosphorylated NtrC binds directly to DNA and stimulates the formation of open promoter-sigma54-RNA polymerase complexes.</text>
</comment>
<name>A0A261U3P8_9BORD</name>
<dbReference type="Pfam" id="PF00072">
    <property type="entry name" value="Response_reg"/>
    <property type="match status" value="1"/>
</dbReference>
<accession>A0A261U3P8</accession>
<dbReference type="PANTHER" id="PTHR32071">
    <property type="entry name" value="TRANSCRIPTIONAL REGULATORY PROTEIN"/>
    <property type="match status" value="1"/>
</dbReference>
<dbReference type="PROSITE" id="PS50045">
    <property type="entry name" value="SIGMA54_INTERACT_4"/>
    <property type="match status" value="1"/>
</dbReference>
<dbReference type="EMBL" id="NEVQ01000013">
    <property type="protein sequence ID" value="OZI56235.1"/>
    <property type="molecule type" value="Genomic_DNA"/>
</dbReference>
<evidence type="ECO:0000256" key="1">
    <source>
        <dbReference type="ARBA" id="ARBA00004496"/>
    </source>
</evidence>
<evidence type="ECO:0000256" key="14">
    <source>
        <dbReference type="PROSITE-ProRule" id="PRU00169"/>
    </source>
</evidence>
<evidence type="ECO:0000256" key="13">
    <source>
        <dbReference type="ARBA" id="ARBA00023231"/>
    </source>
</evidence>
<dbReference type="FunFam" id="3.40.50.2300:FF:000018">
    <property type="entry name" value="DNA-binding transcriptional regulator NtrC"/>
    <property type="match status" value="1"/>
</dbReference>
<evidence type="ECO:0000256" key="15">
    <source>
        <dbReference type="RuleBase" id="RU365013"/>
    </source>
</evidence>
<dbReference type="PANTHER" id="PTHR32071:SF95">
    <property type="entry name" value="DNA-BINDING TRANSCRIPTIONAL REGULATOR NTRC"/>
    <property type="match status" value="1"/>
</dbReference>
<reference evidence="18 19" key="1">
    <citation type="submission" date="2017-05" db="EMBL/GenBank/DDBJ databases">
        <title>Complete and WGS of Bordetella genogroups.</title>
        <authorList>
            <person name="Spilker T."/>
            <person name="LiPuma J."/>
        </authorList>
    </citation>
    <scope>NUCLEOTIDE SEQUENCE [LARGE SCALE GENOMIC DNA]</scope>
    <source>
        <strain evidence="18 19">AU9919</strain>
    </source>
</reference>
<keyword evidence="8 15" id="KW-0902">Two-component regulatory system</keyword>
<evidence type="ECO:0000256" key="8">
    <source>
        <dbReference type="ARBA" id="ARBA00023012"/>
    </source>
</evidence>
<keyword evidence="4 15" id="KW-0678">Repressor</keyword>
<comment type="caution">
    <text evidence="18">The sequence shown here is derived from an EMBL/GenBank/DDBJ whole genome shotgun (WGS) entry which is preliminary data.</text>
</comment>
<keyword evidence="7 15" id="KW-0067">ATP-binding</keyword>
<dbReference type="AlphaFoldDB" id="A0A261U3P8"/>
<dbReference type="RefSeq" id="WP_094821299.1">
    <property type="nucleotide sequence ID" value="NZ_NEVO01000007.1"/>
</dbReference>
<dbReference type="GO" id="GO:0006355">
    <property type="term" value="P:regulation of DNA-templated transcription"/>
    <property type="evidence" value="ECO:0007669"/>
    <property type="project" value="InterPro"/>
</dbReference>
<dbReference type="SUPFAM" id="SSF52540">
    <property type="entry name" value="P-loop containing nucleoside triphosphate hydrolases"/>
    <property type="match status" value="1"/>
</dbReference>
<dbReference type="PRINTS" id="PR01590">
    <property type="entry name" value="HTHFIS"/>
</dbReference>
<evidence type="ECO:0000256" key="7">
    <source>
        <dbReference type="ARBA" id="ARBA00022840"/>
    </source>
</evidence>
<keyword evidence="6 15" id="KW-0547">Nucleotide-binding</keyword>
<dbReference type="GO" id="GO:0043565">
    <property type="term" value="F:sequence-specific DNA binding"/>
    <property type="evidence" value="ECO:0007669"/>
    <property type="project" value="InterPro"/>
</dbReference>
<dbReference type="InterPro" id="IPR010114">
    <property type="entry name" value="Transcript_reg_NtrC"/>
</dbReference>
<dbReference type="NCBIfam" id="TIGR01818">
    <property type="entry name" value="ntrC"/>
    <property type="match status" value="1"/>
</dbReference>
<dbReference type="InterPro" id="IPR001789">
    <property type="entry name" value="Sig_transdc_resp-reg_receiver"/>
</dbReference>
<keyword evidence="19" id="KW-1185">Reference proteome</keyword>
<feature type="domain" description="Response regulatory" evidence="17">
    <location>
        <begin position="4"/>
        <end position="118"/>
    </location>
</feature>
<dbReference type="OrthoDB" id="9761705at2"/>
<dbReference type="PROSITE" id="PS00675">
    <property type="entry name" value="SIGMA54_INTERACT_1"/>
    <property type="match status" value="1"/>
</dbReference>
<dbReference type="SMART" id="SM00448">
    <property type="entry name" value="REC"/>
    <property type="match status" value="1"/>
</dbReference>
<dbReference type="FunFam" id="1.10.8.60:FF:000014">
    <property type="entry name" value="DNA-binding transcriptional regulator NtrC"/>
    <property type="match status" value="1"/>
</dbReference>
<evidence type="ECO:0000256" key="12">
    <source>
        <dbReference type="ARBA" id="ARBA00023163"/>
    </source>
</evidence>
<dbReference type="InterPro" id="IPR011006">
    <property type="entry name" value="CheY-like_superfamily"/>
</dbReference>
<evidence type="ECO:0000256" key="10">
    <source>
        <dbReference type="ARBA" id="ARBA00023125"/>
    </source>
</evidence>
<dbReference type="GO" id="GO:0006808">
    <property type="term" value="P:regulation of nitrogen utilization"/>
    <property type="evidence" value="ECO:0007669"/>
    <property type="project" value="UniProtKB-UniRule"/>
</dbReference>
<evidence type="ECO:0000256" key="3">
    <source>
        <dbReference type="ARBA" id="ARBA00022490"/>
    </source>
</evidence>
<evidence type="ECO:0000256" key="9">
    <source>
        <dbReference type="ARBA" id="ARBA00023015"/>
    </source>
</evidence>
<evidence type="ECO:0000256" key="6">
    <source>
        <dbReference type="ARBA" id="ARBA00022741"/>
    </source>
</evidence>
<evidence type="ECO:0000313" key="18">
    <source>
        <dbReference type="EMBL" id="OZI56235.1"/>
    </source>
</evidence>
<keyword evidence="5 14" id="KW-0597">Phosphoprotein</keyword>
<dbReference type="Gene3D" id="3.40.50.300">
    <property type="entry name" value="P-loop containing nucleotide triphosphate hydrolases"/>
    <property type="match status" value="1"/>
</dbReference>
<feature type="domain" description="Sigma-54 factor interaction" evidence="16">
    <location>
        <begin position="145"/>
        <end position="374"/>
    </location>
</feature>
<dbReference type="FunFam" id="3.40.50.300:FF:000006">
    <property type="entry name" value="DNA-binding transcriptional regulator NtrC"/>
    <property type="match status" value="1"/>
</dbReference>
<feature type="modified residue" description="4-aspartylphosphate" evidence="14">
    <location>
        <position position="53"/>
    </location>
</feature>
<keyword evidence="10 15" id="KW-0238">DNA-binding</keyword>
<dbReference type="PROSITE" id="PS50110">
    <property type="entry name" value="RESPONSE_REGULATORY"/>
    <property type="match status" value="1"/>
</dbReference>
<evidence type="ECO:0000313" key="19">
    <source>
        <dbReference type="Proteomes" id="UP000216885"/>
    </source>
</evidence>
<keyword evidence="3 15" id="KW-0963">Cytoplasm</keyword>
<dbReference type="Gene3D" id="1.10.10.60">
    <property type="entry name" value="Homeodomain-like"/>
    <property type="match status" value="1"/>
</dbReference>
<comment type="subcellular location">
    <subcellularLocation>
        <location evidence="1 15">Cytoplasm</location>
    </subcellularLocation>
</comment>
<dbReference type="GO" id="GO:0005737">
    <property type="term" value="C:cytoplasm"/>
    <property type="evidence" value="ECO:0007669"/>
    <property type="project" value="UniProtKB-SubCell"/>
</dbReference>
<dbReference type="InterPro" id="IPR003593">
    <property type="entry name" value="AAA+_ATPase"/>
</dbReference>
<evidence type="ECO:0000256" key="11">
    <source>
        <dbReference type="ARBA" id="ARBA00023159"/>
    </source>
</evidence>
<evidence type="ECO:0000256" key="2">
    <source>
        <dbReference type="ARBA" id="ARBA00019059"/>
    </source>
</evidence>
<evidence type="ECO:0000256" key="4">
    <source>
        <dbReference type="ARBA" id="ARBA00022491"/>
    </source>
</evidence>
<dbReference type="PROSITE" id="PS00688">
    <property type="entry name" value="SIGMA54_INTERACT_3"/>
    <property type="match status" value="1"/>
</dbReference>
<evidence type="ECO:0000259" key="16">
    <source>
        <dbReference type="PROSITE" id="PS50045"/>
    </source>
</evidence>
<dbReference type="SUPFAM" id="SSF46689">
    <property type="entry name" value="Homeodomain-like"/>
    <property type="match status" value="1"/>
</dbReference>
<dbReference type="Pfam" id="PF00158">
    <property type="entry name" value="Sigma54_activat"/>
    <property type="match status" value="1"/>
</dbReference>
<dbReference type="InterPro" id="IPR025944">
    <property type="entry name" value="Sigma_54_int_dom_CS"/>
</dbReference>
<keyword evidence="11 15" id="KW-0010">Activator</keyword>
<dbReference type="Pfam" id="PF02954">
    <property type="entry name" value="HTH_8"/>
    <property type="match status" value="1"/>
</dbReference>
<dbReference type="Gene3D" id="1.10.8.60">
    <property type="match status" value="1"/>
</dbReference>
<protein>
    <recommendedName>
        <fullName evidence="2 15">DNA-binding transcriptional regulator NtrC</fullName>
    </recommendedName>
    <alternativeName>
        <fullName evidence="15">Nitrogen regulation protein NR(I)</fullName>
    </alternativeName>
</protein>
<dbReference type="InterPro" id="IPR027417">
    <property type="entry name" value="P-loop_NTPase"/>
</dbReference>
<dbReference type="InterPro" id="IPR002078">
    <property type="entry name" value="Sigma_54_int"/>
</dbReference>
<keyword evidence="9 15" id="KW-0805">Transcription regulation</keyword>
<organism evidence="18 19">
    <name type="scientific">Bordetella genomosp. 4</name>
    <dbReference type="NCBI Taxonomy" id="463044"/>
    <lineage>
        <taxon>Bacteria</taxon>
        <taxon>Pseudomonadati</taxon>
        <taxon>Pseudomonadota</taxon>
        <taxon>Betaproteobacteria</taxon>
        <taxon>Burkholderiales</taxon>
        <taxon>Alcaligenaceae</taxon>
        <taxon>Bordetella</taxon>
    </lineage>
</organism>
<dbReference type="Gene3D" id="3.40.50.2300">
    <property type="match status" value="1"/>
</dbReference>
<dbReference type="InterPro" id="IPR025943">
    <property type="entry name" value="Sigma_54_int_dom_ATP-bd_2"/>
</dbReference>
<dbReference type="InterPro" id="IPR025662">
    <property type="entry name" value="Sigma_54_int_dom_ATP-bd_1"/>
</dbReference>
<evidence type="ECO:0000259" key="17">
    <source>
        <dbReference type="PROSITE" id="PS50110"/>
    </source>
</evidence>
<sequence>MSKPVWIVDDDQAIRWVLEKALARADVPTRSFSQATDVLDALETETPSALVSDIRMPGGSGLDLLRQIKERHPRLPVIVMTAFADLDSTVSAFQGGAFDYLAKPFDVNEAVALIERAVLESAPEEKTVAGEGADPLQNNERWMMTQSASSAMQEVFRAIGRLSQSKVTVLITGESGTGKELVARALHGHGARAGGPFVALNAAAIPRDLLEAELFGHERGAFTGANTLRRGRFEEANGGTLFLDEIGDMPIELQTRLLRVLAEGSFYRVGGAQPVRVDVRIVAATHQPLEQRVEQGQFREDLFHRLNVIRLRLPPLRERVEDIPALANHFLAASARSLGVPVKRLTPDAISVLTRFDFPGNVRQLENFCHWLTVMAPGQIIERADLPPEIRAIELEQQAPHHSGAAAPNVINGGAASPMGAGTAGRSSFPAAAAAPAYAASAPAMPAANAGIPDWQGALLRETQQRLERGEPAVMATLTRQFERILLQTALDASRGRRVEAASRLGIGRNTITRKLRELGIED</sequence>
<dbReference type="InterPro" id="IPR058031">
    <property type="entry name" value="AAA_lid_NorR"/>
</dbReference>
<dbReference type="PROSITE" id="PS00676">
    <property type="entry name" value="SIGMA54_INTERACT_2"/>
    <property type="match status" value="1"/>
</dbReference>